<dbReference type="Gene3D" id="1.20.5.1930">
    <property type="match status" value="1"/>
</dbReference>
<gene>
    <name evidence="6" type="ORF">Q760_16630</name>
</gene>
<dbReference type="InterPro" id="IPR050482">
    <property type="entry name" value="Sensor_HK_TwoCompSys"/>
</dbReference>
<evidence type="ECO:0000256" key="2">
    <source>
        <dbReference type="ARBA" id="ARBA00022777"/>
    </source>
</evidence>
<dbReference type="Gene3D" id="3.30.565.10">
    <property type="entry name" value="Histidine kinase-like ATPase, C-terminal domain"/>
    <property type="match status" value="1"/>
</dbReference>
<evidence type="ECO:0000259" key="5">
    <source>
        <dbReference type="PROSITE" id="PS50109"/>
    </source>
</evidence>
<evidence type="ECO:0000256" key="1">
    <source>
        <dbReference type="ARBA" id="ARBA00022679"/>
    </source>
</evidence>
<dbReference type="InterPro" id="IPR011712">
    <property type="entry name" value="Sig_transdc_His_kin_sub3_dim/P"/>
</dbReference>
<keyword evidence="1" id="KW-0808">Transferase</keyword>
<dbReference type="SUPFAM" id="SSF55874">
    <property type="entry name" value="ATPase domain of HSP90 chaperone/DNA topoisomerase II/histidine kinase"/>
    <property type="match status" value="1"/>
</dbReference>
<dbReference type="InterPro" id="IPR005467">
    <property type="entry name" value="His_kinase_dom"/>
</dbReference>
<feature type="transmembrane region" description="Helical" evidence="4">
    <location>
        <begin position="81"/>
        <end position="98"/>
    </location>
</feature>
<dbReference type="Pfam" id="PF07730">
    <property type="entry name" value="HisKA_3"/>
    <property type="match status" value="1"/>
</dbReference>
<dbReference type="EMBL" id="AXNT01000077">
    <property type="protein sequence ID" value="KGM01891.1"/>
    <property type="molecule type" value="Genomic_DNA"/>
</dbReference>
<dbReference type="AlphaFoldDB" id="A0A0A0B9E9"/>
<dbReference type="STRING" id="1408250.Q760_16630"/>
<feature type="transmembrane region" description="Helical" evidence="4">
    <location>
        <begin position="104"/>
        <end position="136"/>
    </location>
</feature>
<dbReference type="Proteomes" id="UP000029833">
    <property type="component" value="Unassembled WGS sequence"/>
</dbReference>
<dbReference type="GO" id="GO:0016020">
    <property type="term" value="C:membrane"/>
    <property type="evidence" value="ECO:0007669"/>
    <property type="project" value="InterPro"/>
</dbReference>
<keyword evidence="7" id="KW-1185">Reference proteome</keyword>
<evidence type="ECO:0000313" key="7">
    <source>
        <dbReference type="Proteomes" id="UP000029833"/>
    </source>
</evidence>
<organism evidence="6 7">
    <name type="scientific">Cellulomonas cellasea DSM 20118</name>
    <dbReference type="NCBI Taxonomy" id="1408250"/>
    <lineage>
        <taxon>Bacteria</taxon>
        <taxon>Bacillati</taxon>
        <taxon>Actinomycetota</taxon>
        <taxon>Actinomycetes</taxon>
        <taxon>Micrococcales</taxon>
        <taxon>Cellulomonadaceae</taxon>
        <taxon>Cellulomonas</taxon>
    </lineage>
</organism>
<keyword evidence="4" id="KW-0812">Transmembrane</keyword>
<dbReference type="InterPro" id="IPR036890">
    <property type="entry name" value="HATPase_C_sf"/>
</dbReference>
<dbReference type="OrthoDB" id="144293at2"/>
<keyword evidence="2" id="KW-0418">Kinase</keyword>
<reference evidence="6 7" key="1">
    <citation type="submission" date="2013-10" db="EMBL/GenBank/DDBJ databases">
        <authorList>
            <person name="Wang G."/>
            <person name="Zhuang W."/>
        </authorList>
    </citation>
    <scope>NUCLEOTIDE SEQUENCE [LARGE SCALE GENOMIC DNA]</scope>
    <source>
        <strain evidence="6 7">DSM 20118</strain>
    </source>
</reference>
<dbReference type="GO" id="GO:0046983">
    <property type="term" value="F:protein dimerization activity"/>
    <property type="evidence" value="ECO:0007669"/>
    <property type="project" value="InterPro"/>
</dbReference>
<dbReference type="CDD" id="cd16917">
    <property type="entry name" value="HATPase_UhpB-NarQ-NarX-like"/>
    <property type="match status" value="1"/>
</dbReference>
<proteinExistence type="predicted"/>
<dbReference type="PROSITE" id="PS50109">
    <property type="entry name" value="HIS_KIN"/>
    <property type="match status" value="1"/>
</dbReference>
<dbReference type="InterPro" id="IPR003594">
    <property type="entry name" value="HATPase_dom"/>
</dbReference>
<dbReference type="GO" id="GO:0000155">
    <property type="term" value="F:phosphorelay sensor kinase activity"/>
    <property type="evidence" value="ECO:0007669"/>
    <property type="project" value="InterPro"/>
</dbReference>
<evidence type="ECO:0000256" key="4">
    <source>
        <dbReference type="SAM" id="Phobius"/>
    </source>
</evidence>
<evidence type="ECO:0000256" key="3">
    <source>
        <dbReference type="ARBA" id="ARBA00023012"/>
    </source>
</evidence>
<keyword evidence="4" id="KW-1133">Transmembrane helix</keyword>
<name>A0A0A0B9E9_9CELL</name>
<evidence type="ECO:0000313" key="6">
    <source>
        <dbReference type="EMBL" id="KGM01891.1"/>
    </source>
</evidence>
<feature type="domain" description="Histidine kinase" evidence="5">
    <location>
        <begin position="303"/>
        <end position="400"/>
    </location>
</feature>
<sequence>MASSEVRAVDRETAAAVEAIGSVVRLLCHLRMAVLALSAVTAFVAGGLTGGALLITALAVPFSYVPARTWERRGEHLSRSGILLSADLVITAIVIAVMPDFQPVVVYAAATVALFGAAVGLSLALVMAAPIALLVLVSVNADPQRPHWAVGLAAAAAVAVLAWAGSRIGDGLRAQARTARSLRLVQAGQAATLERVRIARDLHDTVAGDLAGIVLLTKALNRRLADADVPAETLLLAQRLSEACEEAHRGTRVVLGELRRASDAPNLMLETTCRQWAERAGVAIDVDVDDHVADLSAALADDLRSILVEALENVRKHAGATRVSVRVALEEDCVRLVVTDDGRGIGPGEAAATSAPEGAVDGHFGLLGMRERAALHGGELVVTGAPGEGTTVTVRFDHEKAGAA</sequence>
<dbReference type="PANTHER" id="PTHR24421">
    <property type="entry name" value="NITRATE/NITRITE SENSOR PROTEIN NARX-RELATED"/>
    <property type="match status" value="1"/>
</dbReference>
<feature type="transmembrane region" description="Helical" evidence="4">
    <location>
        <begin position="148"/>
        <end position="165"/>
    </location>
</feature>
<feature type="transmembrane region" description="Helical" evidence="4">
    <location>
        <begin position="32"/>
        <end position="60"/>
    </location>
</feature>
<comment type="caution">
    <text evidence="6">The sequence shown here is derived from an EMBL/GenBank/DDBJ whole genome shotgun (WGS) entry which is preliminary data.</text>
</comment>
<keyword evidence="3" id="KW-0902">Two-component regulatory system</keyword>
<dbReference type="RefSeq" id="WP_034630797.1">
    <property type="nucleotide sequence ID" value="NZ_AXNT01000077.1"/>
</dbReference>
<dbReference type="SMART" id="SM00387">
    <property type="entry name" value="HATPase_c"/>
    <property type="match status" value="1"/>
</dbReference>
<accession>A0A0A0B9E9</accession>
<dbReference type="Pfam" id="PF02518">
    <property type="entry name" value="HATPase_c"/>
    <property type="match status" value="1"/>
</dbReference>
<keyword evidence="4" id="KW-0472">Membrane</keyword>
<protein>
    <recommendedName>
        <fullName evidence="5">Histidine kinase domain-containing protein</fullName>
    </recommendedName>
</protein>